<organism evidence="6 7">
    <name type="scientific">Coprobacter fastidiosus</name>
    <dbReference type="NCBI Taxonomy" id="1099853"/>
    <lineage>
        <taxon>Bacteria</taxon>
        <taxon>Pseudomonadati</taxon>
        <taxon>Bacteroidota</taxon>
        <taxon>Bacteroidia</taxon>
        <taxon>Bacteroidales</taxon>
        <taxon>Barnesiellaceae</taxon>
        <taxon>Coprobacter</taxon>
    </lineage>
</organism>
<evidence type="ECO:0000259" key="5">
    <source>
        <dbReference type="PROSITE" id="PS50977"/>
    </source>
</evidence>
<sequence>MNKELRNRIIDKAAVLFTRHGIKSVTMDYIASQMGISKRTLYENFKDKDQLLLECILYIQKETEDEAEEIYKTAENSLDLLLKVFQSTWRKMQNVNRNYFSDVKRYHPSIAQVLDNNRDQRAGYMASLMEQGKREGLIRENLKSQIASFLLMAQFDFLFNSDEVFASHYSFIDVYETIFMNFIRGIATSKGIMFIDEFVDRTENA</sequence>
<keyword evidence="3" id="KW-0804">Transcription</keyword>
<dbReference type="SUPFAM" id="SSF46689">
    <property type="entry name" value="Homeodomain-like"/>
    <property type="match status" value="1"/>
</dbReference>
<gene>
    <name evidence="6" type="ORF">DDY73_13985</name>
</gene>
<feature type="domain" description="HTH tetR-type" evidence="5">
    <location>
        <begin position="3"/>
        <end position="63"/>
    </location>
</feature>
<evidence type="ECO:0000313" key="6">
    <source>
        <dbReference type="EMBL" id="HBJ10104.1"/>
    </source>
</evidence>
<dbReference type="InterPro" id="IPR009057">
    <property type="entry name" value="Homeodomain-like_sf"/>
</dbReference>
<dbReference type="GO" id="GO:0003677">
    <property type="term" value="F:DNA binding"/>
    <property type="evidence" value="ECO:0007669"/>
    <property type="project" value="UniProtKB-UniRule"/>
</dbReference>
<keyword evidence="1" id="KW-0805">Transcription regulation</keyword>
<keyword evidence="2 4" id="KW-0238">DNA-binding</keyword>
<dbReference type="PROSITE" id="PS50977">
    <property type="entry name" value="HTH_TETR_2"/>
    <property type="match status" value="1"/>
</dbReference>
<dbReference type="Gene3D" id="1.10.10.60">
    <property type="entry name" value="Homeodomain-like"/>
    <property type="match status" value="1"/>
</dbReference>
<name>A0A316RCH1_9BACT</name>
<dbReference type="SUPFAM" id="SSF48498">
    <property type="entry name" value="Tetracyclin repressor-like, C-terminal domain"/>
    <property type="match status" value="1"/>
</dbReference>
<proteinExistence type="predicted"/>
<dbReference type="EMBL" id="DNWC01000171">
    <property type="protein sequence ID" value="HBJ10104.1"/>
    <property type="molecule type" value="Genomic_DNA"/>
</dbReference>
<evidence type="ECO:0000256" key="2">
    <source>
        <dbReference type="ARBA" id="ARBA00023125"/>
    </source>
</evidence>
<dbReference type="PANTHER" id="PTHR47506">
    <property type="entry name" value="TRANSCRIPTIONAL REGULATORY PROTEIN"/>
    <property type="match status" value="1"/>
</dbReference>
<dbReference type="Pfam" id="PF00440">
    <property type="entry name" value="TetR_N"/>
    <property type="match status" value="1"/>
</dbReference>
<evidence type="ECO:0000256" key="4">
    <source>
        <dbReference type="PROSITE-ProRule" id="PRU00335"/>
    </source>
</evidence>
<dbReference type="Proteomes" id="UP000262954">
    <property type="component" value="Unassembled WGS sequence"/>
</dbReference>
<feature type="DNA-binding region" description="H-T-H motif" evidence="4">
    <location>
        <begin position="26"/>
        <end position="45"/>
    </location>
</feature>
<dbReference type="Gene3D" id="1.10.357.10">
    <property type="entry name" value="Tetracycline Repressor, domain 2"/>
    <property type="match status" value="1"/>
</dbReference>
<dbReference type="AlphaFoldDB" id="A0A316RCH1"/>
<evidence type="ECO:0000313" key="7">
    <source>
        <dbReference type="Proteomes" id="UP000262954"/>
    </source>
</evidence>
<reference evidence="6 7" key="1">
    <citation type="journal article" date="2018" name="Nat. Biotechnol.">
        <title>A standardized bacterial taxonomy based on genome phylogeny substantially revises the tree of life.</title>
        <authorList>
            <person name="Parks D.H."/>
            <person name="Chuvochina M."/>
            <person name="Waite D.W."/>
            <person name="Rinke C."/>
            <person name="Skarshewski A."/>
            <person name="Chaumeil P.A."/>
            <person name="Hugenholtz P."/>
        </authorList>
    </citation>
    <scope>NUCLEOTIDE SEQUENCE [LARGE SCALE GENOMIC DNA]</scope>
    <source>
        <strain evidence="6">UBA11482</strain>
    </source>
</reference>
<dbReference type="RefSeq" id="WP_009316934.1">
    <property type="nucleotide sequence ID" value="NZ_AP028032.1"/>
</dbReference>
<dbReference type="PRINTS" id="PR00455">
    <property type="entry name" value="HTHTETR"/>
</dbReference>
<evidence type="ECO:0000256" key="1">
    <source>
        <dbReference type="ARBA" id="ARBA00023015"/>
    </source>
</evidence>
<comment type="caution">
    <text evidence="6">The sequence shown here is derived from an EMBL/GenBank/DDBJ whole genome shotgun (WGS) entry which is preliminary data.</text>
</comment>
<dbReference type="GeneID" id="92927512"/>
<dbReference type="PANTHER" id="PTHR47506:SF1">
    <property type="entry name" value="HTH-TYPE TRANSCRIPTIONAL REGULATOR YJDC"/>
    <property type="match status" value="1"/>
</dbReference>
<dbReference type="InterPro" id="IPR001647">
    <property type="entry name" value="HTH_TetR"/>
</dbReference>
<dbReference type="InterPro" id="IPR036271">
    <property type="entry name" value="Tet_transcr_reg_TetR-rel_C_sf"/>
</dbReference>
<protein>
    <submittedName>
        <fullName evidence="6">TetR/AcrR family transcriptional regulator</fullName>
    </submittedName>
</protein>
<accession>A0A316RCH1</accession>
<evidence type="ECO:0000256" key="3">
    <source>
        <dbReference type="ARBA" id="ARBA00023163"/>
    </source>
</evidence>